<feature type="transmembrane region" description="Helical" evidence="1">
    <location>
        <begin position="326"/>
        <end position="349"/>
    </location>
</feature>
<organism evidence="2 3">
    <name type="scientific">Acetobacter indonesiensis</name>
    <dbReference type="NCBI Taxonomy" id="104101"/>
    <lineage>
        <taxon>Bacteria</taxon>
        <taxon>Pseudomonadati</taxon>
        <taxon>Pseudomonadota</taxon>
        <taxon>Alphaproteobacteria</taxon>
        <taxon>Acetobacterales</taxon>
        <taxon>Acetobacteraceae</taxon>
        <taxon>Acetobacter</taxon>
    </lineage>
</organism>
<accession>A0A252ARY6</accession>
<feature type="transmembrane region" description="Helical" evidence="1">
    <location>
        <begin position="79"/>
        <end position="99"/>
    </location>
</feature>
<name>A0A252ARY6_9PROT</name>
<feature type="transmembrane region" description="Helical" evidence="1">
    <location>
        <begin position="166"/>
        <end position="193"/>
    </location>
</feature>
<feature type="transmembrane region" description="Helical" evidence="1">
    <location>
        <begin position="356"/>
        <end position="379"/>
    </location>
</feature>
<feature type="transmembrane region" description="Helical" evidence="1">
    <location>
        <begin position="105"/>
        <end position="123"/>
    </location>
</feature>
<feature type="transmembrane region" description="Helical" evidence="1">
    <location>
        <begin position="12"/>
        <end position="28"/>
    </location>
</feature>
<feature type="transmembrane region" description="Helical" evidence="1">
    <location>
        <begin position="385"/>
        <end position="406"/>
    </location>
</feature>
<dbReference type="RefSeq" id="WP_086659659.1">
    <property type="nucleotide sequence ID" value="NZ_JBJJWX010000014.1"/>
</dbReference>
<sequence length="421" mass="48425">MFVTLKDKIIKYNLFIIFIVLWSVWLNTQIDKTIFIDNELFKHSLDQVSLFSFLKNRYLIWSGRFFIEGVMVETIGRPYFWEWFIPFCAVLAAYAIWSATLRKSLSFSFGVPLVLMLMLLVPHGAFEQSVYWLTGFYVYLFPVSFAFFSVSVFIRQKETSPIVRLFSLMALPVACSVEQSALFLLLCTGLHWFINRVNSVYCRLYFLVAGVISGVVFIAPGNKRRYFAEIEHWFPEFPQFSLGQKLSFALDRIHDEWGNQNNFILLLALVLTVITLNGLKRNRTLQDVLATGFCVLSAVLVVSHFVNLGSVFTILRAERFLVDLNWVYLNSYMALFIMLATIASLLWCALSIKDSIVAFTALLAGVLITLLMGFSPTVYVSSNRILFLMDMTLVIYACCLLQNIMLHVRDRFLLNAKTQIH</sequence>
<keyword evidence="1" id="KW-0472">Membrane</keyword>
<proteinExistence type="predicted"/>
<dbReference type="AlphaFoldDB" id="A0A252ARY6"/>
<feature type="transmembrane region" description="Helical" evidence="1">
    <location>
        <begin position="262"/>
        <end position="279"/>
    </location>
</feature>
<reference evidence="3" key="1">
    <citation type="submission" date="2014-06" db="EMBL/GenBank/DDBJ databases">
        <authorList>
            <person name="Winans N.J."/>
            <person name="Newell P.D."/>
            <person name="Douglas A.E."/>
        </authorList>
    </citation>
    <scope>NUCLEOTIDE SEQUENCE [LARGE SCALE GENOMIC DNA]</scope>
</reference>
<keyword evidence="1" id="KW-0812">Transmembrane</keyword>
<protein>
    <submittedName>
        <fullName evidence="2">Uncharacterized protein</fullName>
    </submittedName>
</protein>
<evidence type="ECO:0000256" key="1">
    <source>
        <dbReference type="SAM" id="Phobius"/>
    </source>
</evidence>
<evidence type="ECO:0000313" key="2">
    <source>
        <dbReference type="EMBL" id="OUI92800.1"/>
    </source>
</evidence>
<feature type="transmembrane region" description="Helical" evidence="1">
    <location>
        <begin position="130"/>
        <end position="154"/>
    </location>
</feature>
<feature type="transmembrane region" description="Helical" evidence="1">
    <location>
        <begin position="200"/>
        <end position="219"/>
    </location>
</feature>
<feature type="transmembrane region" description="Helical" evidence="1">
    <location>
        <begin position="288"/>
        <end position="306"/>
    </location>
</feature>
<keyword evidence="1" id="KW-1133">Transmembrane helix</keyword>
<dbReference type="Proteomes" id="UP000194641">
    <property type="component" value="Unassembled WGS sequence"/>
</dbReference>
<comment type="caution">
    <text evidence="2">The sequence shown here is derived from an EMBL/GenBank/DDBJ whole genome shotgun (WGS) entry which is preliminary data.</text>
</comment>
<evidence type="ECO:0000313" key="3">
    <source>
        <dbReference type="Proteomes" id="UP000194641"/>
    </source>
</evidence>
<dbReference type="EMBL" id="JOPA01000027">
    <property type="protein sequence ID" value="OUI92800.1"/>
    <property type="molecule type" value="Genomic_DNA"/>
</dbReference>
<gene>
    <name evidence="2" type="ORF">HK17_09400</name>
</gene>